<organism evidence="2 3">
    <name type="scientific">Dendrobium thyrsiflorum</name>
    <name type="common">Pinecone-like raceme dendrobium</name>
    <name type="synonym">Orchid</name>
    <dbReference type="NCBI Taxonomy" id="117978"/>
    <lineage>
        <taxon>Eukaryota</taxon>
        <taxon>Viridiplantae</taxon>
        <taxon>Streptophyta</taxon>
        <taxon>Embryophyta</taxon>
        <taxon>Tracheophyta</taxon>
        <taxon>Spermatophyta</taxon>
        <taxon>Magnoliopsida</taxon>
        <taxon>Liliopsida</taxon>
        <taxon>Asparagales</taxon>
        <taxon>Orchidaceae</taxon>
        <taxon>Epidendroideae</taxon>
        <taxon>Malaxideae</taxon>
        <taxon>Dendrobiinae</taxon>
        <taxon>Dendrobium</taxon>
    </lineage>
</organism>
<feature type="compositionally biased region" description="Polar residues" evidence="1">
    <location>
        <begin position="1"/>
        <end position="23"/>
    </location>
</feature>
<gene>
    <name evidence="2" type="ORF">M5K25_001159</name>
</gene>
<proteinExistence type="predicted"/>
<dbReference type="EMBL" id="JANQDX010000001">
    <property type="protein sequence ID" value="KAL0929215.1"/>
    <property type="molecule type" value="Genomic_DNA"/>
</dbReference>
<evidence type="ECO:0000256" key="1">
    <source>
        <dbReference type="SAM" id="MobiDB-lite"/>
    </source>
</evidence>
<sequence>MPSQSRHATTGNSQSTITSNGQFNDILPVSPRKNRSITIRDRRLNDHPSPLGPHRKMPSGNVMEFSNSCDVQRSREKQSAPELISIGSKALLEVVSMEDVEEVE</sequence>
<comment type="caution">
    <text evidence="2">The sequence shown here is derived from an EMBL/GenBank/DDBJ whole genome shotgun (WGS) entry which is preliminary data.</text>
</comment>
<evidence type="ECO:0000313" key="2">
    <source>
        <dbReference type="EMBL" id="KAL0929215.1"/>
    </source>
</evidence>
<evidence type="ECO:0000313" key="3">
    <source>
        <dbReference type="Proteomes" id="UP001552299"/>
    </source>
</evidence>
<dbReference type="Proteomes" id="UP001552299">
    <property type="component" value="Unassembled WGS sequence"/>
</dbReference>
<keyword evidence="3" id="KW-1185">Reference proteome</keyword>
<feature type="region of interest" description="Disordered" evidence="1">
    <location>
        <begin position="1"/>
        <end position="61"/>
    </location>
</feature>
<accession>A0ABD0VWF8</accession>
<protein>
    <submittedName>
        <fullName evidence="2">Uncharacterized protein</fullName>
    </submittedName>
</protein>
<dbReference type="AlphaFoldDB" id="A0ABD0VWF8"/>
<name>A0ABD0VWF8_DENTH</name>
<reference evidence="2 3" key="1">
    <citation type="journal article" date="2024" name="Plant Biotechnol. J.">
        <title>Dendrobium thyrsiflorum genome and its molecular insights into genes involved in important horticultural traits.</title>
        <authorList>
            <person name="Chen B."/>
            <person name="Wang J.Y."/>
            <person name="Zheng P.J."/>
            <person name="Li K.L."/>
            <person name="Liang Y.M."/>
            <person name="Chen X.F."/>
            <person name="Zhang C."/>
            <person name="Zhao X."/>
            <person name="He X."/>
            <person name="Zhang G.Q."/>
            <person name="Liu Z.J."/>
            <person name="Xu Q."/>
        </authorList>
    </citation>
    <scope>NUCLEOTIDE SEQUENCE [LARGE SCALE GENOMIC DNA]</scope>
    <source>
        <strain evidence="2">GZMU011</strain>
    </source>
</reference>